<protein>
    <submittedName>
        <fullName evidence="6">Tetratricopeptide repeat (TPR)-like superfamily protein</fullName>
    </submittedName>
</protein>
<evidence type="ECO:0000256" key="4">
    <source>
        <dbReference type="SAM" id="MobiDB-lite"/>
    </source>
</evidence>
<keyword evidence="5" id="KW-0812">Transmembrane</keyword>
<evidence type="ECO:0000256" key="5">
    <source>
        <dbReference type="SAM" id="Phobius"/>
    </source>
</evidence>
<evidence type="ECO:0000256" key="3">
    <source>
        <dbReference type="PROSITE-ProRule" id="PRU00708"/>
    </source>
</evidence>
<evidence type="ECO:0000256" key="1">
    <source>
        <dbReference type="ARBA" id="ARBA00007626"/>
    </source>
</evidence>
<feature type="repeat" description="PPR" evidence="3">
    <location>
        <begin position="137"/>
        <end position="171"/>
    </location>
</feature>
<keyword evidence="2" id="KW-0677">Repeat</keyword>
<sequence length="396" mass="45155">MVLWLMVYAKHTGSKKPVVFWMQCWQKAVSRIMLFMMLLLMAFARLVSWKKAQEVFAKMSERGYSPNVYTYSSLIDRLFKDKRLDLALKVLSKMLESSCAPNVIIYTEMIDGLCKVGKTGEAYKLMLMMEEKGCKPNVVTYTAMIDGFGKAGKVDKSLELLQEMSSKGCAPNYITYRVLINHCCAVGLLDEAYQLLEEMKQTYWPRHLANYHKVIEGFSKEFMMSLELVDEMGKNDSAPLVPVYKVLINSFQKAGRLEMALVLHKEFSALPLVSPAHKNIYYSLIESLSISHKVDKAFELYNDMIGKEGNFLNSSVFVNLIKGLIRVNRWEDALLLSESLCYMDIRWLSNEYIQKGKSDRAFRSPTINPNTEKAAESATAGSRPKISLPNSTHDRI</sequence>
<evidence type="ECO:0000256" key="2">
    <source>
        <dbReference type="ARBA" id="ARBA00022737"/>
    </source>
</evidence>
<comment type="similarity">
    <text evidence="1">Belongs to the PPR family. P subfamily.</text>
</comment>
<feature type="repeat" description="PPR" evidence="3">
    <location>
        <begin position="102"/>
        <end position="136"/>
    </location>
</feature>
<dbReference type="PROSITE" id="PS51375">
    <property type="entry name" value="PPR"/>
    <property type="match status" value="4"/>
</dbReference>
<dbReference type="Proteomes" id="UP001604336">
    <property type="component" value="Unassembled WGS sequence"/>
</dbReference>
<feature type="region of interest" description="Disordered" evidence="4">
    <location>
        <begin position="363"/>
        <end position="396"/>
    </location>
</feature>
<keyword evidence="5" id="KW-1133">Transmembrane helix</keyword>
<reference evidence="7" key="1">
    <citation type="submission" date="2024-07" db="EMBL/GenBank/DDBJ databases">
        <title>Two chromosome-level genome assemblies of Korean endemic species Abeliophyllum distichum and Forsythia ovata (Oleaceae).</title>
        <authorList>
            <person name="Jang H."/>
        </authorList>
    </citation>
    <scope>NUCLEOTIDE SEQUENCE [LARGE SCALE GENOMIC DNA]</scope>
</reference>
<feature type="repeat" description="PPR" evidence="3">
    <location>
        <begin position="172"/>
        <end position="202"/>
    </location>
</feature>
<keyword evidence="5" id="KW-0472">Membrane</keyword>
<keyword evidence="7" id="KW-1185">Reference proteome</keyword>
<dbReference type="EMBL" id="JBFOLK010000009">
    <property type="protein sequence ID" value="KAL2485404.1"/>
    <property type="molecule type" value="Genomic_DNA"/>
</dbReference>
<dbReference type="InterPro" id="IPR051240">
    <property type="entry name" value="Mito_RNA-Proc/Resp"/>
</dbReference>
<dbReference type="NCBIfam" id="TIGR00756">
    <property type="entry name" value="PPR"/>
    <property type="match status" value="4"/>
</dbReference>
<dbReference type="AlphaFoldDB" id="A0ABD1RAF4"/>
<comment type="caution">
    <text evidence="6">The sequence shown here is derived from an EMBL/GenBank/DDBJ whole genome shotgun (WGS) entry which is preliminary data.</text>
</comment>
<dbReference type="Gene3D" id="1.25.40.10">
    <property type="entry name" value="Tetratricopeptide repeat domain"/>
    <property type="match status" value="3"/>
</dbReference>
<evidence type="ECO:0000313" key="7">
    <source>
        <dbReference type="Proteomes" id="UP001604336"/>
    </source>
</evidence>
<dbReference type="Pfam" id="PF01535">
    <property type="entry name" value="PPR"/>
    <property type="match status" value="2"/>
</dbReference>
<accession>A0ABD1RAF4</accession>
<dbReference type="InterPro" id="IPR011990">
    <property type="entry name" value="TPR-like_helical_dom_sf"/>
</dbReference>
<feature type="repeat" description="PPR" evidence="3">
    <location>
        <begin position="67"/>
        <end position="101"/>
    </location>
</feature>
<organism evidence="6 7">
    <name type="scientific">Abeliophyllum distichum</name>
    <dbReference type="NCBI Taxonomy" id="126358"/>
    <lineage>
        <taxon>Eukaryota</taxon>
        <taxon>Viridiplantae</taxon>
        <taxon>Streptophyta</taxon>
        <taxon>Embryophyta</taxon>
        <taxon>Tracheophyta</taxon>
        <taxon>Spermatophyta</taxon>
        <taxon>Magnoliopsida</taxon>
        <taxon>eudicotyledons</taxon>
        <taxon>Gunneridae</taxon>
        <taxon>Pentapetalae</taxon>
        <taxon>asterids</taxon>
        <taxon>lamiids</taxon>
        <taxon>Lamiales</taxon>
        <taxon>Oleaceae</taxon>
        <taxon>Forsythieae</taxon>
        <taxon>Abeliophyllum</taxon>
    </lineage>
</organism>
<name>A0ABD1RAF4_9LAMI</name>
<feature type="transmembrane region" description="Helical" evidence="5">
    <location>
        <begin position="28"/>
        <end position="48"/>
    </location>
</feature>
<dbReference type="PANTHER" id="PTHR47933">
    <property type="entry name" value="PENTATRICOPEPTIDE REPEAT-CONTAINING PROTEIN 1, MITOCHONDRIAL"/>
    <property type="match status" value="1"/>
</dbReference>
<proteinExistence type="inferred from homology"/>
<dbReference type="Pfam" id="PF13812">
    <property type="entry name" value="PPR_3"/>
    <property type="match status" value="1"/>
</dbReference>
<evidence type="ECO:0000313" key="6">
    <source>
        <dbReference type="EMBL" id="KAL2485404.1"/>
    </source>
</evidence>
<dbReference type="Pfam" id="PF13041">
    <property type="entry name" value="PPR_2"/>
    <property type="match status" value="1"/>
</dbReference>
<dbReference type="InterPro" id="IPR002885">
    <property type="entry name" value="PPR_rpt"/>
</dbReference>
<gene>
    <name evidence="6" type="ORF">Adt_30160</name>
</gene>
<dbReference type="PANTHER" id="PTHR47933:SF11">
    <property type="entry name" value="PENTATRICOPEPTIDE REPEAT-CONTAINING PROTEIN 2"/>
    <property type="match status" value="1"/>
</dbReference>